<evidence type="ECO:0000313" key="2">
    <source>
        <dbReference type="Proteomes" id="UP000299102"/>
    </source>
</evidence>
<reference evidence="1 2" key="1">
    <citation type="journal article" date="2019" name="Commun. Biol.">
        <title>The bagworm genome reveals a unique fibroin gene that provides high tensile strength.</title>
        <authorList>
            <person name="Kono N."/>
            <person name="Nakamura H."/>
            <person name="Ohtoshi R."/>
            <person name="Tomita M."/>
            <person name="Numata K."/>
            <person name="Arakawa K."/>
        </authorList>
    </citation>
    <scope>NUCLEOTIDE SEQUENCE [LARGE SCALE GENOMIC DNA]</scope>
</reference>
<protein>
    <recommendedName>
        <fullName evidence="3">Reverse transcriptase domain-containing protein</fullName>
    </recommendedName>
</protein>
<sequence>MVFRNLEWKRNGLNFNGENLNHLSFANDIVVFSENPDNLEDMFQQLSDESSKNGIERIVTGVTRRDKVRLQDIKQTTEFKNIHAVCKSLKWRWKGHMLREEKEKRTRQITE</sequence>
<proteinExistence type="predicted"/>
<accession>A0A4C1XCI8</accession>
<dbReference type="Proteomes" id="UP000299102">
    <property type="component" value="Unassembled WGS sequence"/>
</dbReference>
<dbReference type="OrthoDB" id="425681at2759"/>
<comment type="caution">
    <text evidence="1">The sequence shown here is derived from an EMBL/GenBank/DDBJ whole genome shotgun (WGS) entry which is preliminary data.</text>
</comment>
<evidence type="ECO:0000313" key="1">
    <source>
        <dbReference type="EMBL" id="GBP60652.1"/>
    </source>
</evidence>
<dbReference type="EMBL" id="BGZK01000792">
    <property type="protein sequence ID" value="GBP60652.1"/>
    <property type="molecule type" value="Genomic_DNA"/>
</dbReference>
<evidence type="ECO:0008006" key="3">
    <source>
        <dbReference type="Google" id="ProtNLM"/>
    </source>
</evidence>
<dbReference type="AlphaFoldDB" id="A0A4C1XCI8"/>
<keyword evidence="2" id="KW-1185">Reference proteome</keyword>
<gene>
    <name evidence="1" type="ORF">EVAR_88380_1</name>
</gene>
<name>A0A4C1XCI8_EUMVA</name>
<organism evidence="1 2">
    <name type="scientific">Eumeta variegata</name>
    <name type="common">Bagworm moth</name>
    <name type="synonym">Eumeta japonica</name>
    <dbReference type="NCBI Taxonomy" id="151549"/>
    <lineage>
        <taxon>Eukaryota</taxon>
        <taxon>Metazoa</taxon>
        <taxon>Ecdysozoa</taxon>
        <taxon>Arthropoda</taxon>
        <taxon>Hexapoda</taxon>
        <taxon>Insecta</taxon>
        <taxon>Pterygota</taxon>
        <taxon>Neoptera</taxon>
        <taxon>Endopterygota</taxon>
        <taxon>Lepidoptera</taxon>
        <taxon>Glossata</taxon>
        <taxon>Ditrysia</taxon>
        <taxon>Tineoidea</taxon>
        <taxon>Psychidae</taxon>
        <taxon>Oiketicinae</taxon>
        <taxon>Eumeta</taxon>
    </lineage>
</organism>